<keyword evidence="4" id="KW-0274">FAD</keyword>
<dbReference type="InterPro" id="IPR036318">
    <property type="entry name" value="FAD-bd_PCMH-like_sf"/>
</dbReference>
<dbReference type="AlphaFoldDB" id="A0A401VW97"/>
<accession>A0A401VW97</accession>
<reference evidence="7 8" key="1">
    <citation type="submission" date="2018-11" db="EMBL/GenBank/DDBJ databases">
        <title>Whole genome sequence of Streptomyces paromomycinus NBRC 15454(T).</title>
        <authorList>
            <person name="Komaki H."/>
            <person name="Tamura T."/>
        </authorList>
    </citation>
    <scope>NUCLEOTIDE SEQUENCE [LARGE SCALE GENOMIC DNA]</scope>
    <source>
        <strain evidence="7 8">NBRC 15454</strain>
    </source>
</reference>
<organism evidence="7 8">
    <name type="scientific">Streptomyces paromomycinus</name>
    <name type="common">Streptomyces rimosus subsp. paromomycinus</name>
    <dbReference type="NCBI Taxonomy" id="92743"/>
    <lineage>
        <taxon>Bacteria</taxon>
        <taxon>Bacillati</taxon>
        <taxon>Actinomycetota</taxon>
        <taxon>Actinomycetes</taxon>
        <taxon>Kitasatosporales</taxon>
        <taxon>Streptomycetaceae</taxon>
        <taxon>Streptomyces</taxon>
    </lineage>
</organism>
<dbReference type="InterPro" id="IPR016169">
    <property type="entry name" value="FAD-bd_PCMH_sub2"/>
</dbReference>
<evidence type="ECO:0000256" key="2">
    <source>
        <dbReference type="ARBA" id="ARBA00005466"/>
    </source>
</evidence>
<dbReference type="PROSITE" id="PS00862">
    <property type="entry name" value="OX2_COVAL_FAD"/>
    <property type="match status" value="1"/>
</dbReference>
<dbReference type="Gene3D" id="3.30.43.10">
    <property type="entry name" value="Uridine Diphospho-n-acetylenolpyruvylglucosamine Reductase, domain 2"/>
    <property type="match status" value="1"/>
</dbReference>
<dbReference type="SUPFAM" id="SSF56176">
    <property type="entry name" value="FAD-binding/transporter-associated domain-like"/>
    <property type="match status" value="1"/>
</dbReference>
<comment type="similarity">
    <text evidence="2">Belongs to the oxygen-dependent FAD-linked oxidoreductase family.</text>
</comment>
<dbReference type="InterPro" id="IPR006094">
    <property type="entry name" value="Oxid_FAD_bind_N"/>
</dbReference>
<dbReference type="GO" id="GO:0071949">
    <property type="term" value="F:FAD binding"/>
    <property type="evidence" value="ECO:0007669"/>
    <property type="project" value="InterPro"/>
</dbReference>
<keyword evidence="5" id="KW-0560">Oxidoreductase</keyword>
<dbReference type="InterPro" id="IPR050416">
    <property type="entry name" value="FAD-linked_Oxidoreductase"/>
</dbReference>
<dbReference type="Gene3D" id="3.40.462.20">
    <property type="match status" value="1"/>
</dbReference>
<comment type="cofactor">
    <cofactor evidence="1">
        <name>FAD</name>
        <dbReference type="ChEBI" id="CHEBI:57692"/>
    </cofactor>
</comment>
<dbReference type="GO" id="GO:0016491">
    <property type="term" value="F:oxidoreductase activity"/>
    <property type="evidence" value="ECO:0007669"/>
    <property type="project" value="UniProtKB-KW"/>
</dbReference>
<dbReference type="PANTHER" id="PTHR42973">
    <property type="entry name" value="BINDING OXIDOREDUCTASE, PUTATIVE (AFU_ORTHOLOGUE AFUA_1G17690)-RELATED"/>
    <property type="match status" value="1"/>
</dbReference>
<evidence type="ECO:0000313" key="7">
    <source>
        <dbReference type="EMBL" id="GCD41362.1"/>
    </source>
</evidence>
<dbReference type="Gene3D" id="3.30.465.10">
    <property type="match status" value="1"/>
</dbReference>
<name>A0A401VW97_STREY</name>
<dbReference type="Pfam" id="PF01565">
    <property type="entry name" value="FAD_binding_4"/>
    <property type="match status" value="1"/>
</dbReference>
<gene>
    <name evidence="7" type="ORF">GKJPGBOP_01015</name>
</gene>
<dbReference type="InterPro" id="IPR016167">
    <property type="entry name" value="FAD-bd_PCMH_sub1"/>
</dbReference>
<evidence type="ECO:0000256" key="5">
    <source>
        <dbReference type="ARBA" id="ARBA00023002"/>
    </source>
</evidence>
<proteinExistence type="inferred from homology"/>
<evidence type="ECO:0000313" key="8">
    <source>
        <dbReference type="Proteomes" id="UP000286746"/>
    </source>
</evidence>
<keyword evidence="8" id="KW-1185">Reference proteome</keyword>
<evidence type="ECO:0000256" key="3">
    <source>
        <dbReference type="ARBA" id="ARBA00022630"/>
    </source>
</evidence>
<evidence type="ECO:0000256" key="1">
    <source>
        <dbReference type="ARBA" id="ARBA00001974"/>
    </source>
</evidence>
<evidence type="ECO:0000256" key="4">
    <source>
        <dbReference type="ARBA" id="ARBA00022827"/>
    </source>
</evidence>
<protein>
    <submittedName>
        <fullName evidence="7">Oxidoreductase</fullName>
    </submittedName>
</protein>
<dbReference type="InterPro" id="IPR016166">
    <property type="entry name" value="FAD-bd_PCMH"/>
</dbReference>
<dbReference type="RefSeq" id="WP_218039978.1">
    <property type="nucleotide sequence ID" value="NZ_BHZD01000001.1"/>
</dbReference>
<dbReference type="PROSITE" id="PS51387">
    <property type="entry name" value="FAD_PCMH"/>
    <property type="match status" value="1"/>
</dbReference>
<evidence type="ECO:0000259" key="6">
    <source>
        <dbReference type="PROSITE" id="PS51387"/>
    </source>
</evidence>
<dbReference type="InterPro" id="IPR006093">
    <property type="entry name" value="Oxy_OxRdtase_FAD_BS"/>
</dbReference>
<dbReference type="Proteomes" id="UP000286746">
    <property type="component" value="Unassembled WGS sequence"/>
</dbReference>
<comment type="caution">
    <text evidence="7">The sequence shown here is derived from an EMBL/GenBank/DDBJ whole genome shotgun (WGS) entry which is preliminary data.</text>
</comment>
<feature type="domain" description="FAD-binding PCMH-type" evidence="6">
    <location>
        <begin position="35"/>
        <end position="206"/>
    </location>
</feature>
<sequence>MSALRNGDARASRAVFLFPGEPGYDESRAVWNAMHDRRPVCVVRCRTAADVSEALRYAAAEGHPVTVRGGGHNVAGAAVADGAVLIDLSPMRGVLVDARAGVAYADGGCLLRDVDAATTRYGLACPAGVVSHTGLGGLALGGGYGWLARTWGLTCDHILAAEVVLTDGSIVEADETRHPELLWALRGGGGGSVGVVTRFTLRLRPVGPVHHHVAQYSLDTAAQALAAYRDFAEQQPSTLHTVGALKRLSAPADGGGGGDVVLRLSAAYFGDPQDGPRKLAPLLDAAPPQTSTSRVLPYLELQALGDHSEPPGHRYYTKSCYLPGLSARAVQSLLAGAGEMPSHLSSIDFEFLRGAIAEDPGHDSAFPHRDAPYIVTASAQWTDPADDEENAAWARSCARRLEAYRLPGVYLNYAQDTEGAPEDSHGTERARRLAAVKETYDPGHILRGAQPMAAVRPPTQAFEGMHE</sequence>
<dbReference type="PANTHER" id="PTHR42973:SF39">
    <property type="entry name" value="FAD-BINDING PCMH-TYPE DOMAIN-CONTAINING PROTEIN"/>
    <property type="match status" value="1"/>
</dbReference>
<dbReference type="EMBL" id="BHZD01000001">
    <property type="protein sequence ID" value="GCD41362.1"/>
    <property type="molecule type" value="Genomic_DNA"/>
</dbReference>
<keyword evidence="3" id="KW-0285">Flavoprotein</keyword>